<dbReference type="GeneID" id="23568105"/>
<comment type="similarity">
    <text evidence="3">Belongs to the CSN1 family.</text>
</comment>
<dbReference type="InterPro" id="IPR000717">
    <property type="entry name" value="PCI_dom"/>
</dbReference>
<dbReference type="STRING" id="237631.A0A0D1DY45"/>
<protein>
    <recommendedName>
        <fullName evidence="8">PCI domain-containing protein</fullName>
    </recommendedName>
</protein>
<dbReference type="KEGG" id="uma:UMAG_15013"/>
<dbReference type="Proteomes" id="UP000000561">
    <property type="component" value="Chromosome 13"/>
</dbReference>
<keyword evidence="6" id="KW-0539">Nucleus</keyword>
<evidence type="ECO:0000313" key="9">
    <source>
        <dbReference type="EMBL" id="KIS67450.1"/>
    </source>
</evidence>
<keyword evidence="5" id="KW-0736">Signalosome</keyword>
<evidence type="ECO:0000256" key="3">
    <source>
        <dbReference type="ARBA" id="ARBA00008793"/>
    </source>
</evidence>
<dbReference type="RefSeq" id="XP_011391027.1">
    <property type="nucleotide sequence ID" value="XM_011392725.1"/>
</dbReference>
<proteinExistence type="inferred from homology"/>
<dbReference type="Gene3D" id="1.25.40.570">
    <property type="match status" value="2"/>
</dbReference>
<dbReference type="Pfam" id="PF01399">
    <property type="entry name" value="PCI"/>
    <property type="match status" value="1"/>
</dbReference>
<gene>
    <name evidence="9" type="ORF">UMAG_15013</name>
</gene>
<name>A0A0D1DY45_MYCMD</name>
<evidence type="ECO:0000256" key="7">
    <source>
        <dbReference type="SAM" id="MobiDB-lite"/>
    </source>
</evidence>
<dbReference type="PANTHER" id="PTHR14145:SF2">
    <property type="entry name" value="COP9 SIGNALOSOME COMPLEX SUBUNIT 1"/>
    <property type="match status" value="1"/>
</dbReference>
<evidence type="ECO:0000256" key="6">
    <source>
        <dbReference type="ARBA" id="ARBA00023242"/>
    </source>
</evidence>
<reference evidence="9 10" key="1">
    <citation type="journal article" date="2006" name="Nature">
        <title>Insights from the genome of the biotrophic fungal plant pathogen Ustilago maydis.</title>
        <authorList>
            <person name="Kamper J."/>
            <person name="Kahmann R."/>
            <person name="Bolker M."/>
            <person name="Ma L.J."/>
            <person name="Brefort T."/>
            <person name="Saville B.J."/>
            <person name="Banuett F."/>
            <person name="Kronstad J.W."/>
            <person name="Gold S.E."/>
            <person name="Muller O."/>
            <person name="Perlin M.H."/>
            <person name="Wosten H.A."/>
            <person name="de Vries R."/>
            <person name="Ruiz-Herrera J."/>
            <person name="Reynaga-Pena C.G."/>
            <person name="Snetselaar K."/>
            <person name="McCann M."/>
            <person name="Perez-Martin J."/>
            <person name="Feldbrugge M."/>
            <person name="Basse C.W."/>
            <person name="Steinberg G."/>
            <person name="Ibeas J.I."/>
            <person name="Holloman W."/>
            <person name="Guzman P."/>
            <person name="Farman M."/>
            <person name="Stajich J.E."/>
            <person name="Sentandreu R."/>
            <person name="Gonzalez-Prieto J.M."/>
            <person name="Kennell J.C."/>
            <person name="Molina L."/>
            <person name="Schirawski J."/>
            <person name="Mendoza-Mendoza A."/>
            <person name="Greilinger D."/>
            <person name="Munch K."/>
            <person name="Rossel N."/>
            <person name="Scherer M."/>
            <person name="Vranes M."/>
            <person name="Ladendorf O."/>
            <person name="Vincon V."/>
            <person name="Fuchs U."/>
            <person name="Sandrock B."/>
            <person name="Meng S."/>
            <person name="Ho E.C."/>
            <person name="Cahill M.J."/>
            <person name="Boyce K.J."/>
            <person name="Klose J."/>
            <person name="Klosterman S.J."/>
            <person name="Deelstra H.J."/>
            <person name="Ortiz-Castellanos L."/>
            <person name="Li W."/>
            <person name="Sanchez-Alonso P."/>
            <person name="Schreier P.H."/>
            <person name="Hauser-Hahn I."/>
            <person name="Vaupel M."/>
            <person name="Koopmann E."/>
            <person name="Friedrich G."/>
            <person name="Voss H."/>
            <person name="Schluter T."/>
            <person name="Margolis J."/>
            <person name="Platt D."/>
            <person name="Swimmer C."/>
            <person name="Gnirke A."/>
            <person name="Chen F."/>
            <person name="Vysotskaia V."/>
            <person name="Mannhaupt G."/>
            <person name="Guldener U."/>
            <person name="Munsterkotter M."/>
            <person name="Haase D."/>
            <person name="Oesterheld M."/>
            <person name="Mewes H.W."/>
            <person name="Mauceli E.W."/>
            <person name="DeCaprio D."/>
            <person name="Wade C.M."/>
            <person name="Butler J."/>
            <person name="Young S."/>
            <person name="Jaffe D.B."/>
            <person name="Calvo S."/>
            <person name="Nusbaum C."/>
            <person name="Galagan J."/>
            <person name="Birren B.W."/>
        </authorList>
    </citation>
    <scope>NUCLEOTIDE SEQUENCE [LARGE SCALE GENOMIC DNA]</scope>
    <source>
        <strain evidence="10">DSM 14603 / FGSC 9021 / UM521</strain>
    </source>
</reference>
<dbReference type="AlphaFoldDB" id="A0A0D1DY45"/>
<evidence type="ECO:0000256" key="2">
    <source>
        <dbReference type="ARBA" id="ARBA00004496"/>
    </source>
</evidence>
<dbReference type="InParanoid" id="A0A0D1DY45"/>
<dbReference type="InterPro" id="IPR019585">
    <property type="entry name" value="Rpn7/CSN1"/>
</dbReference>
<accession>A0A0D1DY45</accession>
<dbReference type="InterPro" id="IPR045135">
    <property type="entry name" value="Rpn7_N"/>
</dbReference>
<keyword evidence="10" id="KW-1185">Reference proteome</keyword>
<evidence type="ECO:0000256" key="5">
    <source>
        <dbReference type="ARBA" id="ARBA00022790"/>
    </source>
</evidence>
<organism evidence="9 10">
    <name type="scientific">Mycosarcoma maydis</name>
    <name type="common">Corn smut fungus</name>
    <name type="synonym">Ustilago maydis</name>
    <dbReference type="NCBI Taxonomy" id="5270"/>
    <lineage>
        <taxon>Eukaryota</taxon>
        <taxon>Fungi</taxon>
        <taxon>Dikarya</taxon>
        <taxon>Basidiomycota</taxon>
        <taxon>Ustilaginomycotina</taxon>
        <taxon>Ustilaginomycetes</taxon>
        <taxon>Ustilaginales</taxon>
        <taxon>Ustilaginaceae</taxon>
        <taxon>Mycosarcoma</taxon>
    </lineage>
</organism>
<feature type="region of interest" description="Disordered" evidence="7">
    <location>
        <begin position="249"/>
        <end position="271"/>
    </location>
</feature>
<dbReference type="SMART" id="SM00088">
    <property type="entry name" value="PINT"/>
    <property type="match status" value="1"/>
</dbReference>
<dbReference type="PANTHER" id="PTHR14145">
    <property type="entry name" value="26S PROTESOME SUBUNIT 6"/>
    <property type="match status" value="1"/>
</dbReference>
<dbReference type="EMBL" id="CM003152">
    <property type="protein sequence ID" value="KIS67450.1"/>
    <property type="molecule type" value="Genomic_DNA"/>
</dbReference>
<evidence type="ECO:0000256" key="4">
    <source>
        <dbReference type="ARBA" id="ARBA00022490"/>
    </source>
</evidence>
<evidence type="ECO:0000256" key="1">
    <source>
        <dbReference type="ARBA" id="ARBA00004123"/>
    </source>
</evidence>
<evidence type="ECO:0000313" key="10">
    <source>
        <dbReference type="Proteomes" id="UP000000561"/>
    </source>
</evidence>
<evidence type="ECO:0000259" key="8">
    <source>
        <dbReference type="SMART" id="SM00088"/>
    </source>
</evidence>
<dbReference type="Pfam" id="PF10602">
    <property type="entry name" value="RPN7"/>
    <property type="match status" value="1"/>
</dbReference>
<dbReference type="OrthoDB" id="422427at2759"/>
<dbReference type="GO" id="GO:0005737">
    <property type="term" value="C:cytoplasm"/>
    <property type="evidence" value="ECO:0007669"/>
    <property type="project" value="UniProtKB-SubCell"/>
</dbReference>
<comment type="subcellular location">
    <subcellularLocation>
        <location evidence="2">Cytoplasm</location>
    </subcellularLocation>
    <subcellularLocation>
        <location evidence="1">Nucleus</location>
    </subcellularLocation>
</comment>
<feature type="compositionally biased region" description="Low complexity" evidence="7">
    <location>
        <begin position="249"/>
        <end position="259"/>
    </location>
</feature>
<sequence length="518" mass="57561">MSEIFPATAGSSSMSHTSLTNVQLGPTDNFDWEGYTSNYSDHLRAQRLMYIATHCPGLRRACSREAADHLKKHTRNVSAYQAMVTVHNTEPETGDLVPSLERIETDAEWVQVTEQRNIAHREKLELELRNYQNNLIKESIRMAHRDLGDHFWDTGDYQETTDNVLEMCMNVIEASLVLQNWTNIQTFVSKAEGVLESFLPSASVGEKKLSSLGTSNIVPPTKGASTAGADAIGALFRAGGSAAVPTAISSSSNAQAGSSTEDPTHAASRKRVDEISAKLRAVNAVAELGRRSYEKAAKILLSIDPALSSSFSDIISPSDVSLYVALCSLATMDRAALKTQVIENTSFRGFLEYDPYVRELLEAFSLAQFKKVGEILDQHQARHLLDPYLAPHVETLRTRLTRRALRQFFTPFDRVSIPRMATAFGWSVEQMIEELVACIERGEFKNLPGKAAEEGDARIDAITHTLEYKTKDPRRAVFDAAVELGDKRCRETRRLLLRMKLVENGVVAKAQRAYHTEP</sequence>
<dbReference type="InterPro" id="IPR036390">
    <property type="entry name" value="WH_DNA-bd_sf"/>
</dbReference>
<dbReference type="FunCoup" id="A0A0D1DY45">
    <property type="interactions" value="513"/>
</dbReference>
<dbReference type="VEuPathDB" id="FungiDB:UMAG_15013"/>
<dbReference type="GO" id="GO:0008180">
    <property type="term" value="C:COP9 signalosome"/>
    <property type="evidence" value="ECO:0000318"/>
    <property type="project" value="GO_Central"/>
</dbReference>
<dbReference type="SUPFAM" id="SSF46785">
    <property type="entry name" value="Winged helix' DNA-binding domain"/>
    <property type="match status" value="1"/>
</dbReference>
<dbReference type="eggNOG" id="KOG0686">
    <property type="taxonomic scope" value="Eukaryota"/>
</dbReference>
<feature type="domain" description="PCI" evidence="8">
    <location>
        <begin position="391"/>
        <end position="485"/>
    </location>
</feature>
<keyword evidence="4" id="KW-0963">Cytoplasm</keyword>